<dbReference type="AlphaFoldDB" id="A0A8X6RZK3"/>
<dbReference type="EMBL" id="BMAU01021229">
    <property type="protein sequence ID" value="GFY01705.1"/>
    <property type="molecule type" value="Genomic_DNA"/>
</dbReference>
<accession>A0A8X6RZK3</accession>
<evidence type="ECO:0000313" key="2">
    <source>
        <dbReference type="Proteomes" id="UP000887159"/>
    </source>
</evidence>
<protein>
    <submittedName>
        <fullName evidence="1">Uncharacterized protein</fullName>
    </submittedName>
</protein>
<name>A0A8X6RZK3_TRICX</name>
<dbReference type="Proteomes" id="UP000887159">
    <property type="component" value="Unassembled WGS sequence"/>
</dbReference>
<sequence length="66" mass="7856">MVHCIRPPLREHLRQETINHRIGRVPSQPSSSGRAQDEIIQRQLTMKRFPFWLGTNTSRIELNEEY</sequence>
<proteinExistence type="predicted"/>
<comment type="caution">
    <text evidence="1">The sequence shown here is derived from an EMBL/GenBank/DDBJ whole genome shotgun (WGS) entry which is preliminary data.</text>
</comment>
<gene>
    <name evidence="1" type="ORF">TNCV_2608881</name>
</gene>
<keyword evidence="2" id="KW-1185">Reference proteome</keyword>
<organism evidence="1 2">
    <name type="scientific">Trichonephila clavipes</name>
    <name type="common">Golden silk orbweaver</name>
    <name type="synonym">Nephila clavipes</name>
    <dbReference type="NCBI Taxonomy" id="2585209"/>
    <lineage>
        <taxon>Eukaryota</taxon>
        <taxon>Metazoa</taxon>
        <taxon>Ecdysozoa</taxon>
        <taxon>Arthropoda</taxon>
        <taxon>Chelicerata</taxon>
        <taxon>Arachnida</taxon>
        <taxon>Araneae</taxon>
        <taxon>Araneomorphae</taxon>
        <taxon>Entelegynae</taxon>
        <taxon>Araneoidea</taxon>
        <taxon>Nephilidae</taxon>
        <taxon>Trichonephila</taxon>
    </lineage>
</organism>
<reference evidence="1" key="1">
    <citation type="submission" date="2020-08" db="EMBL/GenBank/DDBJ databases">
        <title>Multicomponent nature underlies the extraordinary mechanical properties of spider dragline silk.</title>
        <authorList>
            <person name="Kono N."/>
            <person name="Nakamura H."/>
            <person name="Mori M."/>
            <person name="Yoshida Y."/>
            <person name="Ohtoshi R."/>
            <person name="Malay A.D."/>
            <person name="Moran D.A.P."/>
            <person name="Tomita M."/>
            <person name="Numata K."/>
            <person name="Arakawa K."/>
        </authorList>
    </citation>
    <scope>NUCLEOTIDE SEQUENCE</scope>
</reference>
<evidence type="ECO:0000313" key="1">
    <source>
        <dbReference type="EMBL" id="GFY01705.1"/>
    </source>
</evidence>